<dbReference type="Proteomes" id="UP001595636">
    <property type="component" value="Unassembled WGS sequence"/>
</dbReference>
<evidence type="ECO:0000313" key="4">
    <source>
        <dbReference type="Proteomes" id="UP001595636"/>
    </source>
</evidence>
<dbReference type="EMBL" id="JBHRYH010000045">
    <property type="protein sequence ID" value="MFC3627378.1"/>
    <property type="molecule type" value="Genomic_DNA"/>
</dbReference>
<reference evidence="4" key="1">
    <citation type="journal article" date="2019" name="Int. J. Syst. Evol. Microbiol.">
        <title>The Global Catalogue of Microorganisms (GCM) 10K type strain sequencing project: providing services to taxonomists for standard genome sequencing and annotation.</title>
        <authorList>
            <consortium name="The Broad Institute Genomics Platform"/>
            <consortium name="The Broad Institute Genome Sequencing Center for Infectious Disease"/>
            <person name="Wu L."/>
            <person name="Ma J."/>
        </authorList>
    </citation>
    <scope>NUCLEOTIDE SEQUENCE [LARGE SCALE GENOMIC DNA]</scope>
    <source>
        <strain evidence="4">KCTC 42195</strain>
    </source>
</reference>
<feature type="signal peptide" evidence="2">
    <location>
        <begin position="1"/>
        <end position="21"/>
    </location>
</feature>
<accession>A0ABV7TXD6</accession>
<evidence type="ECO:0000256" key="1">
    <source>
        <dbReference type="SAM" id="MobiDB-lite"/>
    </source>
</evidence>
<protein>
    <submittedName>
        <fullName evidence="3">Uncharacterized protein</fullName>
    </submittedName>
</protein>
<gene>
    <name evidence="3" type="ORF">ACFOKJ_14765</name>
</gene>
<evidence type="ECO:0000313" key="3">
    <source>
        <dbReference type="EMBL" id="MFC3627378.1"/>
    </source>
</evidence>
<keyword evidence="4" id="KW-1185">Reference proteome</keyword>
<dbReference type="RefSeq" id="WP_390280967.1">
    <property type="nucleotide sequence ID" value="NZ_JBHRYH010000045.1"/>
</dbReference>
<name>A0ABV7TXD6_9NEIS</name>
<feature type="chain" id="PRO_5047381299" evidence="2">
    <location>
        <begin position="22"/>
        <end position="84"/>
    </location>
</feature>
<organism evidence="3 4">
    <name type="scientific">Vogesella amnigena</name>
    <dbReference type="NCBI Taxonomy" id="1507449"/>
    <lineage>
        <taxon>Bacteria</taxon>
        <taxon>Pseudomonadati</taxon>
        <taxon>Pseudomonadota</taxon>
        <taxon>Betaproteobacteria</taxon>
        <taxon>Neisseriales</taxon>
        <taxon>Chromobacteriaceae</taxon>
        <taxon>Vogesella</taxon>
    </lineage>
</organism>
<feature type="region of interest" description="Disordered" evidence="1">
    <location>
        <begin position="54"/>
        <end position="84"/>
    </location>
</feature>
<proteinExistence type="predicted"/>
<evidence type="ECO:0000256" key="2">
    <source>
        <dbReference type="SAM" id="SignalP"/>
    </source>
</evidence>
<keyword evidence="2" id="KW-0732">Signal</keyword>
<feature type="compositionally biased region" description="Basic and acidic residues" evidence="1">
    <location>
        <begin position="73"/>
        <end position="84"/>
    </location>
</feature>
<comment type="caution">
    <text evidence="3">The sequence shown here is derived from an EMBL/GenBank/DDBJ whole genome shotgun (WGS) entry which is preliminary data.</text>
</comment>
<sequence length="84" mass="9056">MNARIWAVALAGTLLAGMAYAQSGDSGEYRCRQRMSLCSSQMMDVENIMQRQPTAAGPATVAPSSTPSGGAWVDHRYKGDSKRF</sequence>